<protein>
    <submittedName>
        <fullName evidence="1">Uncharacterized protein</fullName>
    </submittedName>
</protein>
<evidence type="ECO:0000313" key="1">
    <source>
        <dbReference type="EMBL" id="NMM43927.1"/>
    </source>
</evidence>
<dbReference type="EMBL" id="JABBNT010000002">
    <property type="protein sequence ID" value="NMM43927.1"/>
    <property type="molecule type" value="Genomic_DNA"/>
</dbReference>
<proteinExistence type="predicted"/>
<gene>
    <name evidence="1" type="ORF">HH303_05535</name>
</gene>
<dbReference type="AlphaFoldDB" id="A0A7Y0HFI8"/>
<reference evidence="1 2" key="1">
    <citation type="submission" date="2020-04" db="EMBL/GenBank/DDBJ databases">
        <title>Rhodospirillaceae bacterium KN72 isolated from deep sea.</title>
        <authorList>
            <person name="Zhang D.-C."/>
        </authorList>
    </citation>
    <scope>NUCLEOTIDE SEQUENCE [LARGE SCALE GENOMIC DNA]</scope>
    <source>
        <strain evidence="1 2">KN72</strain>
    </source>
</reference>
<keyword evidence="2" id="KW-1185">Reference proteome</keyword>
<accession>A0A7Y0HFI8</accession>
<dbReference type="Proteomes" id="UP000539372">
    <property type="component" value="Unassembled WGS sequence"/>
</dbReference>
<evidence type="ECO:0000313" key="2">
    <source>
        <dbReference type="Proteomes" id="UP000539372"/>
    </source>
</evidence>
<sequence>MVFGIATQANAAPVRADQFFNFDRAKSVWSSTKDLAALNDLAEPLDPGDEYKKWIKRYNENPNAAADEPIAKRMKELHDLWLTYNVWNEAYRMYLYARDGAGMSFNRVHTMLDCASIAMKAKLFTNDCNALPDWRKPESKLRDEELALKKRTQMKQNGTWKWGE</sequence>
<comment type="caution">
    <text evidence="1">The sequence shown here is derived from an EMBL/GenBank/DDBJ whole genome shotgun (WGS) entry which is preliminary data.</text>
</comment>
<organism evidence="1 2">
    <name type="scientific">Pacificispira spongiicola</name>
    <dbReference type="NCBI Taxonomy" id="2729598"/>
    <lineage>
        <taxon>Bacteria</taxon>
        <taxon>Pseudomonadati</taxon>
        <taxon>Pseudomonadota</taxon>
        <taxon>Alphaproteobacteria</taxon>
        <taxon>Rhodospirillales</taxon>
        <taxon>Rhodospirillaceae</taxon>
        <taxon>Pacificispira</taxon>
    </lineage>
</organism>
<name>A0A7Y0HFI8_9PROT</name>
<dbReference type="RefSeq" id="WP_169624245.1">
    <property type="nucleotide sequence ID" value="NZ_JABBNT010000002.1"/>
</dbReference>